<proteinExistence type="predicted"/>
<dbReference type="EMBL" id="CP003345">
    <property type="protein sequence ID" value="AFM04915.1"/>
    <property type="molecule type" value="Genomic_DNA"/>
</dbReference>
<keyword evidence="4" id="KW-0812">Transmembrane</keyword>
<dbReference type="PANTHER" id="PTHR22847">
    <property type="entry name" value="WD40 REPEAT PROTEIN"/>
    <property type="match status" value="1"/>
</dbReference>
<dbReference type="SUPFAM" id="SSF69322">
    <property type="entry name" value="Tricorn protease domain 2"/>
    <property type="match status" value="2"/>
</dbReference>
<dbReference type="Proteomes" id="UP000006054">
    <property type="component" value="Chromosome"/>
</dbReference>
<evidence type="ECO:0000313" key="5">
    <source>
        <dbReference type="EMBL" id="AFM04915.1"/>
    </source>
</evidence>
<protein>
    <submittedName>
        <fullName evidence="5">WD40 repeat-containing protein</fullName>
    </submittedName>
</protein>
<evidence type="ECO:0000256" key="2">
    <source>
        <dbReference type="ARBA" id="ARBA00022737"/>
    </source>
</evidence>
<evidence type="ECO:0000256" key="1">
    <source>
        <dbReference type="ARBA" id="ARBA00022574"/>
    </source>
</evidence>
<keyword evidence="1 3" id="KW-0853">WD repeat</keyword>
<dbReference type="KEGG" id="fli:Fleli_2551"/>
<evidence type="ECO:0000256" key="3">
    <source>
        <dbReference type="PROSITE-ProRule" id="PRU00221"/>
    </source>
</evidence>
<dbReference type="Gene3D" id="2.130.10.10">
    <property type="entry name" value="YVTN repeat-like/Quinoprotein amine dehydrogenase"/>
    <property type="match status" value="1"/>
</dbReference>
<dbReference type="PANTHER" id="PTHR22847:SF637">
    <property type="entry name" value="WD REPEAT DOMAIN 5B"/>
    <property type="match status" value="1"/>
</dbReference>
<dbReference type="PROSITE" id="PS50294">
    <property type="entry name" value="WD_REPEATS_REGION"/>
    <property type="match status" value="1"/>
</dbReference>
<dbReference type="Pfam" id="PF00400">
    <property type="entry name" value="WD40"/>
    <property type="match status" value="1"/>
</dbReference>
<sequence length="999" mass="115435">MQVVQIYMKQTYSPIIFLTSATETSAFLAADVALSTPQRTGTCELIMTSENIFSEVFQRLDEKEFSERLFIFHWIGDSNDSTFIEQLIRRLSTMPNLACFILEDILIPPSATIAHLLPITIAVSKNQDKEDDNIFSSHFYEQLAQNNSIKEAYNYASRKLPNTPSTMFVNPSAEHTLDFTLIETQKIEEIPKTPEQEKIKHFKKIIGQKAHFSVFSKPELLLSKEEIKLFEEYKFELAPLSDIEKQLYSHSIKKQNQKRRQQRYLYRTIFFLTFFLVLAGLGFWAQYREHKRQAEAHKTQTHQQQANFLTYLGDNMQKENATKAIRLVEKAVREYPTHLAQGSLYSHFYSSNLYYSAQIPIKNDNQDKMNYAVSSDGQWLAYFENEKGKNAIFISSLQGDVIKKIEKEAKIEQVIFSNNIPYRLVVGFSNGKVEILDVYGKSLLEMQAHNDTISGLSFSKDDTKIISAADTMALIWTTTGEVLDTISGNRNKILKMKFSPNHNNLFTEANDSVIAVWEGSDLISTFEGTKAKWLSDNYLVLKQIKNLDKTDSSKWVVWDISINKIKKEFQNSKQILPQDSTSFWVIDEKNTLRRYYFESDSTTLWQKNVAYFSMYKGVYPNNTNQKSVIISQNGLVTMRFADGSEATTKLENLPIKAPYFTQDGNYLVIQTASTITFWRAVSPQKRFTDKLQGEKWINENAAGDKIKKQKRDVQLIYYSGNIYRLTDQNEHVKAEFAADKVILHPFQDYILTIKNAIISLDKFDKTNLTEKDKPFKITNLFIKKAEYASIGFSEKGSFVWAVTKASELQLIDLQGKVFYRQKVKPNTEIITSFDDKYVAFAQKIKVGLKPYSILHLDTKQNYELDTRLERSNISSFFFSQNQGQPYLLSASGAWTDFWDMKGRRMKALKGGNPIYGKEMILTSSYGNFYIATLDANRVYHKRIENLQKATLTPDKSYIVLHFKDSVQVWKTSPFGIIQWLEENKIYQLSTQEQKQLLLR</sequence>
<dbReference type="HOGENOM" id="CLU_299920_0_0_10"/>
<keyword evidence="4" id="KW-1133">Transmembrane helix</keyword>
<dbReference type="eggNOG" id="COG2319">
    <property type="taxonomic scope" value="Bacteria"/>
</dbReference>
<dbReference type="STRING" id="880071.Fleli_2551"/>
<evidence type="ECO:0000313" key="6">
    <source>
        <dbReference type="Proteomes" id="UP000006054"/>
    </source>
</evidence>
<evidence type="ECO:0000256" key="4">
    <source>
        <dbReference type="SAM" id="Phobius"/>
    </source>
</evidence>
<feature type="transmembrane region" description="Helical" evidence="4">
    <location>
        <begin position="264"/>
        <end position="285"/>
    </location>
</feature>
<organism evidence="5 6">
    <name type="scientific">Bernardetia litoralis (strain ATCC 23117 / DSM 6794 / NBRC 15988 / NCIMB 1366 / Fx l1 / Sio-4)</name>
    <name type="common">Flexibacter litoralis</name>
    <dbReference type="NCBI Taxonomy" id="880071"/>
    <lineage>
        <taxon>Bacteria</taxon>
        <taxon>Pseudomonadati</taxon>
        <taxon>Bacteroidota</taxon>
        <taxon>Cytophagia</taxon>
        <taxon>Cytophagales</taxon>
        <taxon>Bernardetiaceae</taxon>
        <taxon>Bernardetia</taxon>
    </lineage>
</organism>
<accession>I4ALT0</accession>
<dbReference type="InterPro" id="IPR001680">
    <property type="entry name" value="WD40_rpt"/>
</dbReference>
<keyword evidence="2" id="KW-0677">Repeat</keyword>
<feature type="repeat" description="WD" evidence="3">
    <location>
        <begin position="486"/>
        <end position="518"/>
    </location>
</feature>
<dbReference type="AlphaFoldDB" id="I4ALT0"/>
<gene>
    <name evidence="5" type="ordered locus">Fleli_2551</name>
</gene>
<dbReference type="InterPro" id="IPR015943">
    <property type="entry name" value="WD40/YVTN_repeat-like_dom_sf"/>
</dbReference>
<dbReference type="PROSITE" id="PS50082">
    <property type="entry name" value="WD_REPEATS_2"/>
    <property type="match status" value="1"/>
</dbReference>
<name>I4ALT0_BERLS</name>
<keyword evidence="4" id="KW-0472">Membrane</keyword>
<reference evidence="6" key="1">
    <citation type="submission" date="2012-06" db="EMBL/GenBank/DDBJ databases">
        <title>The complete genome of Flexibacter litoralis DSM 6794.</title>
        <authorList>
            <person name="Lucas S."/>
            <person name="Copeland A."/>
            <person name="Lapidus A."/>
            <person name="Glavina del Rio T."/>
            <person name="Dalin E."/>
            <person name="Tice H."/>
            <person name="Bruce D."/>
            <person name="Goodwin L."/>
            <person name="Pitluck S."/>
            <person name="Peters L."/>
            <person name="Ovchinnikova G."/>
            <person name="Lu M."/>
            <person name="Kyrpides N."/>
            <person name="Mavromatis K."/>
            <person name="Ivanova N."/>
            <person name="Brettin T."/>
            <person name="Detter J.C."/>
            <person name="Han C."/>
            <person name="Larimer F."/>
            <person name="Land M."/>
            <person name="Hauser L."/>
            <person name="Markowitz V."/>
            <person name="Cheng J.-F."/>
            <person name="Hugenholtz P."/>
            <person name="Woyke T."/>
            <person name="Wu D."/>
            <person name="Spring S."/>
            <person name="Lang E."/>
            <person name="Kopitz M."/>
            <person name="Brambilla E."/>
            <person name="Klenk H.-P."/>
            <person name="Eisen J.A."/>
        </authorList>
    </citation>
    <scope>NUCLEOTIDE SEQUENCE [LARGE SCALE GENOMIC DNA]</scope>
    <source>
        <strain evidence="6">ATCC 23117 / DSM 6794 / NBRC 15988 / NCIMB 1366 / Sio-4</strain>
    </source>
</reference>
<dbReference type="SMART" id="SM00320">
    <property type="entry name" value="WD40"/>
    <property type="match status" value="3"/>
</dbReference>
<keyword evidence="6" id="KW-1185">Reference proteome</keyword>